<dbReference type="InterPro" id="IPR013785">
    <property type="entry name" value="Aldolase_TIM"/>
</dbReference>
<dbReference type="GO" id="GO:0051539">
    <property type="term" value="F:4 iron, 4 sulfur cluster binding"/>
    <property type="evidence" value="ECO:0007669"/>
    <property type="project" value="UniProtKB-KW"/>
</dbReference>
<evidence type="ECO:0008006" key="3">
    <source>
        <dbReference type="Google" id="ProtNLM"/>
    </source>
</evidence>
<sequence length="137" mass="15907">RRRRYVVLTGGEPSLQLSLELTTALRVEGFKIAMETNGTKYINPKLGVHWLTVSPKAGTRVMQRSGQELKLVFPQRELMPNSPTIENIKSGFKHLFVQPLDDINDRRKENREAAIKWCFKHPEWRLSSQQHKVWGLD</sequence>
<name>X0W085_9ZZZZ</name>
<proteinExistence type="predicted"/>
<keyword evidence="1" id="KW-0411">Iron-sulfur</keyword>
<dbReference type="PANTHER" id="PTHR42836">
    <property type="entry name" value="7-CARBOXY-7-DEAZAGUANINE SYNTHASE"/>
    <property type="match status" value="1"/>
</dbReference>
<dbReference type="EMBL" id="BARS01030113">
    <property type="protein sequence ID" value="GAG18058.1"/>
    <property type="molecule type" value="Genomic_DNA"/>
</dbReference>
<keyword evidence="1" id="KW-0408">Iron</keyword>
<dbReference type="AlphaFoldDB" id="X0W085"/>
<protein>
    <recommendedName>
        <fullName evidence="3">Radical SAM core domain-containing protein</fullName>
    </recommendedName>
</protein>
<dbReference type="PANTHER" id="PTHR42836:SF1">
    <property type="entry name" value="7-CARBOXY-7-DEAZAGUANINE SYNTHASE"/>
    <property type="match status" value="1"/>
</dbReference>
<feature type="non-terminal residue" evidence="2">
    <location>
        <position position="1"/>
    </location>
</feature>
<comment type="caution">
    <text evidence="2">The sequence shown here is derived from an EMBL/GenBank/DDBJ whole genome shotgun (WGS) entry which is preliminary data.</text>
</comment>
<reference evidence="2" key="1">
    <citation type="journal article" date="2014" name="Front. Microbiol.">
        <title>High frequency of phylogenetically diverse reductive dehalogenase-homologous genes in deep subseafloor sedimentary metagenomes.</title>
        <authorList>
            <person name="Kawai M."/>
            <person name="Futagami T."/>
            <person name="Toyoda A."/>
            <person name="Takaki Y."/>
            <person name="Nishi S."/>
            <person name="Hori S."/>
            <person name="Arai W."/>
            <person name="Tsubouchi T."/>
            <person name="Morono Y."/>
            <person name="Uchiyama I."/>
            <person name="Ito T."/>
            <person name="Fujiyama A."/>
            <person name="Inagaki F."/>
            <person name="Takami H."/>
        </authorList>
    </citation>
    <scope>NUCLEOTIDE SEQUENCE</scope>
    <source>
        <strain evidence="2">Expedition CK06-06</strain>
    </source>
</reference>
<organism evidence="2">
    <name type="scientific">marine sediment metagenome</name>
    <dbReference type="NCBI Taxonomy" id="412755"/>
    <lineage>
        <taxon>unclassified sequences</taxon>
        <taxon>metagenomes</taxon>
        <taxon>ecological metagenomes</taxon>
    </lineage>
</organism>
<keyword evidence="1" id="KW-0004">4Fe-4S</keyword>
<evidence type="ECO:0000313" key="2">
    <source>
        <dbReference type="EMBL" id="GAG18058.1"/>
    </source>
</evidence>
<gene>
    <name evidence="2" type="ORF">S01H1_46997</name>
</gene>
<keyword evidence="1" id="KW-0479">Metal-binding</keyword>
<accession>X0W085</accession>
<dbReference type="Gene3D" id="3.20.20.70">
    <property type="entry name" value="Aldolase class I"/>
    <property type="match status" value="1"/>
</dbReference>
<evidence type="ECO:0000256" key="1">
    <source>
        <dbReference type="ARBA" id="ARBA00022485"/>
    </source>
</evidence>